<dbReference type="AlphaFoldDB" id="A0A679GA83"/>
<dbReference type="InterPro" id="IPR012816">
    <property type="entry name" value="NADAR"/>
</dbReference>
<name>A0A679GA83_9GAMM</name>
<evidence type="ECO:0000259" key="3">
    <source>
        <dbReference type="Pfam" id="PF08719"/>
    </source>
</evidence>
<dbReference type="Pfam" id="PF08719">
    <property type="entry name" value="NADAR"/>
    <property type="match status" value="1"/>
</dbReference>
<protein>
    <recommendedName>
        <fullName evidence="3">NADAR domain-containing protein</fullName>
    </recommendedName>
</protein>
<proteinExistence type="predicted"/>
<dbReference type="Proteomes" id="UP000501237">
    <property type="component" value="Chromosome"/>
</dbReference>
<dbReference type="NCBIfam" id="TIGR02464">
    <property type="entry name" value="ribofla_fusion"/>
    <property type="match status" value="1"/>
</dbReference>
<dbReference type="InterPro" id="IPR037238">
    <property type="entry name" value="YbiA-like_sf"/>
</dbReference>
<comment type="catalytic activity">
    <reaction evidence="2">
        <text>2,5-diamino-6-hydroxy-4-(5-phosphoribosylamino)-pyrimidine + H2O = 2,5,6-triamino-4-hydroxypyrimidine + D-ribose 5-phosphate</text>
        <dbReference type="Rhea" id="RHEA:23436"/>
        <dbReference type="ChEBI" id="CHEBI:15377"/>
        <dbReference type="ChEBI" id="CHEBI:58614"/>
        <dbReference type="ChEBI" id="CHEBI:78346"/>
        <dbReference type="ChEBI" id="CHEBI:137796"/>
    </reaction>
</comment>
<evidence type="ECO:0000313" key="5">
    <source>
        <dbReference type="Proteomes" id="UP000501237"/>
    </source>
</evidence>
<dbReference type="EMBL" id="AP022642">
    <property type="protein sequence ID" value="BCA27085.1"/>
    <property type="molecule type" value="Genomic_DNA"/>
</dbReference>
<evidence type="ECO:0000256" key="2">
    <source>
        <dbReference type="ARBA" id="ARBA00000751"/>
    </source>
</evidence>
<dbReference type="CDD" id="cd15457">
    <property type="entry name" value="NADAR"/>
    <property type="match status" value="1"/>
</dbReference>
<dbReference type="GeneID" id="57396273"/>
<gene>
    <name evidence="4" type="ORF">PtoMrB4_10620</name>
</gene>
<dbReference type="SUPFAM" id="SSF143990">
    <property type="entry name" value="YbiA-like"/>
    <property type="match status" value="1"/>
</dbReference>
<reference evidence="4 5" key="1">
    <citation type="journal article" date="2020" name="Microbiol. Resour. Announc.">
        <title>Complete genome sequence of Pseudomonas otitidis strain MrB4, isolated from Lake Biwa in Japan.</title>
        <authorList>
            <person name="Miyazaki K."/>
            <person name="Hase E."/>
            <person name="Maruya T."/>
        </authorList>
    </citation>
    <scope>NUCLEOTIDE SEQUENCE [LARGE SCALE GENOMIC DNA]</scope>
    <source>
        <strain evidence="4 5">MrB4</strain>
    </source>
</reference>
<dbReference type="Gene3D" id="1.10.357.40">
    <property type="entry name" value="YbiA-like"/>
    <property type="match status" value="1"/>
</dbReference>
<dbReference type="KEGG" id="poj:PtoMrB4_10620"/>
<sequence>MSLPLSVEQLCERCAAGDAFDYLYFWGHTSAPGAPLGKACFSQWFKSPFVLEGVRYATAEHWMMAGKARLFGDERALKAVLAARTPADAKAVGREVRGFDEARWLAARFDLVVAGNQAKFEQNAELRRVLLATAGRVLVEASPVDPVWGIGLAEADAAARTPATWRGLNLLGFALMAVRERLAVAQPMQEVCE</sequence>
<dbReference type="RefSeq" id="WP_172432715.1">
    <property type="nucleotide sequence ID" value="NZ_AP022642.1"/>
</dbReference>
<comment type="catalytic activity">
    <reaction evidence="1">
        <text>5-amino-6-(5-phospho-D-ribosylamino)uracil + H2O = 5,6-diaminouracil + D-ribose 5-phosphate</text>
        <dbReference type="Rhea" id="RHEA:55020"/>
        <dbReference type="ChEBI" id="CHEBI:15377"/>
        <dbReference type="ChEBI" id="CHEBI:46252"/>
        <dbReference type="ChEBI" id="CHEBI:58453"/>
        <dbReference type="ChEBI" id="CHEBI:78346"/>
    </reaction>
</comment>
<accession>A0A679GA83</accession>
<evidence type="ECO:0000313" key="4">
    <source>
        <dbReference type="EMBL" id="BCA27085.1"/>
    </source>
</evidence>
<feature type="domain" description="NADAR" evidence="3">
    <location>
        <begin position="24"/>
        <end position="182"/>
    </location>
</feature>
<organism evidence="4 5">
    <name type="scientific">Metapseudomonas otitidis</name>
    <dbReference type="NCBI Taxonomy" id="319939"/>
    <lineage>
        <taxon>Bacteria</taxon>
        <taxon>Pseudomonadati</taxon>
        <taxon>Pseudomonadota</taxon>
        <taxon>Gammaproteobacteria</taxon>
        <taxon>Pseudomonadales</taxon>
        <taxon>Pseudomonadaceae</taxon>
        <taxon>Metapseudomonas</taxon>
    </lineage>
</organism>
<evidence type="ECO:0000256" key="1">
    <source>
        <dbReference type="ARBA" id="ARBA00000022"/>
    </source>
</evidence>